<dbReference type="InterPro" id="IPR001525">
    <property type="entry name" value="C5_MeTfrase"/>
</dbReference>
<dbReference type="Gene3D" id="3.40.50.150">
    <property type="entry name" value="Vaccinia Virus protein VP39"/>
    <property type="match status" value="1"/>
</dbReference>
<feature type="active site" evidence="6">
    <location>
        <position position="74"/>
    </location>
</feature>
<keyword evidence="4 6" id="KW-0949">S-adenosyl-L-methionine</keyword>
<evidence type="ECO:0000256" key="2">
    <source>
        <dbReference type="ARBA" id="ARBA00022603"/>
    </source>
</evidence>
<dbReference type="AlphaFoldDB" id="A0A7G9B7C0"/>
<comment type="similarity">
    <text evidence="6">Belongs to the class I-like SAM-binding methyltransferase superfamily. C5-methyltransferase family.</text>
</comment>
<evidence type="ECO:0000313" key="7">
    <source>
        <dbReference type="EMBL" id="QNL45451.1"/>
    </source>
</evidence>
<dbReference type="PANTHER" id="PTHR46098:SF1">
    <property type="entry name" value="TRNA (CYTOSINE(38)-C(5))-METHYLTRANSFERASE"/>
    <property type="match status" value="1"/>
</dbReference>
<dbReference type="Pfam" id="PF00145">
    <property type="entry name" value="DNA_methylase"/>
    <property type="match status" value="1"/>
</dbReference>
<dbReference type="EC" id="2.1.1.37" evidence="1"/>
<evidence type="ECO:0000256" key="1">
    <source>
        <dbReference type="ARBA" id="ARBA00011975"/>
    </source>
</evidence>
<dbReference type="PANTHER" id="PTHR46098">
    <property type="entry name" value="TRNA (CYTOSINE(38)-C(5))-METHYLTRANSFERASE"/>
    <property type="match status" value="1"/>
</dbReference>
<dbReference type="PROSITE" id="PS51679">
    <property type="entry name" value="SAM_MT_C5"/>
    <property type="match status" value="1"/>
</dbReference>
<dbReference type="REBASE" id="441921">
    <property type="entry name" value="M.OspNSJ62ORF5450P"/>
</dbReference>
<name>A0A7G9B7C0_9FIRM</name>
<evidence type="ECO:0000256" key="6">
    <source>
        <dbReference type="PROSITE-ProRule" id="PRU01016"/>
    </source>
</evidence>
<proteinExistence type="inferred from homology"/>
<dbReference type="RefSeq" id="WP_187333884.1">
    <property type="nucleotide sequence ID" value="NZ_CP060490.1"/>
</dbReference>
<dbReference type="Proteomes" id="UP000515960">
    <property type="component" value="Chromosome"/>
</dbReference>
<gene>
    <name evidence="7" type="ORF">H8790_05450</name>
</gene>
<protein>
    <recommendedName>
        <fullName evidence="1">DNA (cytosine-5-)-methyltransferase</fullName>
        <ecNumber evidence="1">2.1.1.37</ecNumber>
    </recommendedName>
</protein>
<dbReference type="GO" id="GO:0003886">
    <property type="term" value="F:DNA (cytosine-5-)-methyltransferase activity"/>
    <property type="evidence" value="ECO:0007669"/>
    <property type="project" value="UniProtKB-EC"/>
</dbReference>
<keyword evidence="5" id="KW-0680">Restriction system</keyword>
<keyword evidence="3 6" id="KW-0808">Transferase</keyword>
<keyword evidence="2 6" id="KW-0489">Methyltransferase</keyword>
<accession>A0A7G9B7C0</accession>
<dbReference type="InterPro" id="IPR050750">
    <property type="entry name" value="C5-MTase"/>
</dbReference>
<dbReference type="GO" id="GO:0009307">
    <property type="term" value="P:DNA restriction-modification system"/>
    <property type="evidence" value="ECO:0007669"/>
    <property type="project" value="UniProtKB-KW"/>
</dbReference>
<sequence length="361" mass="39548">MTALRLGSLFDGIGVFPLAAVRCGIEPVWASEIENAPISITKRHFPDMAHLGDVTKLDGRDLPPVHIITFGSPCQNLSQIGNRKGLAGEKSSLFFQAIRIIREMREATNGLFPAIAVWENVMGAFSSNDRMDFRAVLSAFTDTDVSMPASGRWAGAGMVRGRTPDLCWRLMDAQHWSSPRLARRQRIFLVADFGGRRSHEILFKPRTMQSLPAFGGDRGLPAACGDRGSFIEAGRRVPVTRPFQCFRMRASAKERTETAFRNSFGLPTDPFPTLLAGGISPFAFWYENDPAGGCVRFPTETECERLMGLPEGWTKYGADGEEILSSHRYRALGNAIALPCAEYIMAGIAEALTKGGANDGI</sequence>
<organism evidence="7 8">
    <name type="scientific">Oscillibacter hominis</name>
    <dbReference type="NCBI Taxonomy" id="2763056"/>
    <lineage>
        <taxon>Bacteria</taxon>
        <taxon>Bacillati</taxon>
        <taxon>Bacillota</taxon>
        <taxon>Clostridia</taxon>
        <taxon>Eubacteriales</taxon>
        <taxon>Oscillospiraceae</taxon>
        <taxon>Oscillibacter</taxon>
    </lineage>
</organism>
<evidence type="ECO:0000313" key="8">
    <source>
        <dbReference type="Proteomes" id="UP000515960"/>
    </source>
</evidence>
<reference evidence="7 8" key="1">
    <citation type="submission" date="2020-08" db="EMBL/GenBank/DDBJ databases">
        <authorList>
            <person name="Liu C."/>
            <person name="Sun Q."/>
        </authorList>
    </citation>
    <scope>NUCLEOTIDE SEQUENCE [LARGE SCALE GENOMIC DNA]</scope>
    <source>
        <strain evidence="7 8">NSJ-62</strain>
    </source>
</reference>
<dbReference type="GO" id="GO:0032259">
    <property type="term" value="P:methylation"/>
    <property type="evidence" value="ECO:0007669"/>
    <property type="project" value="UniProtKB-KW"/>
</dbReference>
<dbReference type="InterPro" id="IPR029063">
    <property type="entry name" value="SAM-dependent_MTases_sf"/>
</dbReference>
<dbReference type="KEGG" id="ohi:H8790_05450"/>
<dbReference type="EMBL" id="CP060490">
    <property type="protein sequence ID" value="QNL45451.1"/>
    <property type="molecule type" value="Genomic_DNA"/>
</dbReference>
<evidence type="ECO:0000256" key="4">
    <source>
        <dbReference type="ARBA" id="ARBA00022691"/>
    </source>
</evidence>
<evidence type="ECO:0000256" key="3">
    <source>
        <dbReference type="ARBA" id="ARBA00022679"/>
    </source>
</evidence>
<dbReference type="SUPFAM" id="SSF53335">
    <property type="entry name" value="S-adenosyl-L-methionine-dependent methyltransferases"/>
    <property type="match status" value="1"/>
</dbReference>
<keyword evidence="8" id="KW-1185">Reference proteome</keyword>
<evidence type="ECO:0000256" key="5">
    <source>
        <dbReference type="ARBA" id="ARBA00022747"/>
    </source>
</evidence>